<dbReference type="InterPro" id="IPR005031">
    <property type="entry name" value="COQ10_START"/>
</dbReference>
<comment type="subunit">
    <text evidence="2">Interacts with coenzyme Q.</text>
</comment>
<feature type="domain" description="Coenzyme Q-binding protein COQ10 START" evidence="4">
    <location>
        <begin position="68"/>
        <end position="229"/>
    </location>
</feature>
<protein>
    <recommendedName>
        <fullName evidence="4">Coenzyme Q-binding protein COQ10 START domain-containing protein</fullName>
    </recommendedName>
</protein>
<evidence type="ECO:0000259" key="4">
    <source>
        <dbReference type="Pfam" id="PF03364"/>
    </source>
</evidence>
<evidence type="ECO:0000256" key="3">
    <source>
        <dbReference type="ARBA" id="ARBA00024947"/>
    </source>
</evidence>
<dbReference type="CDD" id="cd07813">
    <property type="entry name" value="COQ10p_like"/>
    <property type="match status" value="1"/>
</dbReference>
<reference evidence="6" key="2">
    <citation type="submission" date="2009-11" db="EMBL/GenBank/DDBJ databases">
        <title>The Genome Sequence of Allomyces macrogynus strain ATCC 38327.</title>
        <authorList>
            <consortium name="The Broad Institute Genome Sequencing Platform"/>
            <person name="Russ C."/>
            <person name="Cuomo C."/>
            <person name="Shea T."/>
            <person name="Young S.K."/>
            <person name="Zeng Q."/>
            <person name="Koehrsen M."/>
            <person name="Haas B."/>
            <person name="Borodovsky M."/>
            <person name="Guigo R."/>
            <person name="Alvarado L."/>
            <person name="Berlin A."/>
            <person name="Borenstein D."/>
            <person name="Chen Z."/>
            <person name="Engels R."/>
            <person name="Freedman E."/>
            <person name="Gellesch M."/>
            <person name="Goldberg J."/>
            <person name="Griggs A."/>
            <person name="Gujja S."/>
            <person name="Heiman D."/>
            <person name="Hepburn T."/>
            <person name="Howarth C."/>
            <person name="Jen D."/>
            <person name="Larson L."/>
            <person name="Lewis B."/>
            <person name="Mehta T."/>
            <person name="Park D."/>
            <person name="Pearson M."/>
            <person name="Roberts A."/>
            <person name="Saif S."/>
            <person name="Shenoy N."/>
            <person name="Sisk P."/>
            <person name="Stolte C."/>
            <person name="Sykes S."/>
            <person name="Walk T."/>
            <person name="White J."/>
            <person name="Yandava C."/>
            <person name="Burger G."/>
            <person name="Gray M.W."/>
            <person name="Holland P.W.H."/>
            <person name="King N."/>
            <person name="Lang F.B.F."/>
            <person name="Roger A.J."/>
            <person name="Ruiz-Trillo I."/>
            <person name="Lander E."/>
            <person name="Nusbaum C."/>
        </authorList>
    </citation>
    <scope>NUCLEOTIDE SEQUENCE [LARGE SCALE GENOMIC DNA]</scope>
    <source>
        <strain evidence="6">ATCC 38327</strain>
    </source>
</reference>
<dbReference type="EMBL" id="GG745337">
    <property type="protein sequence ID" value="KNE61047.1"/>
    <property type="molecule type" value="Genomic_DNA"/>
</dbReference>
<dbReference type="GO" id="GO:0045333">
    <property type="term" value="P:cellular respiration"/>
    <property type="evidence" value="ECO:0007669"/>
    <property type="project" value="InterPro"/>
</dbReference>
<evidence type="ECO:0000256" key="2">
    <source>
        <dbReference type="ARBA" id="ARBA00011814"/>
    </source>
</evidence>
<dbReference type="PANTHER" id="PTHR12901">
    <property type="entry name" value="SPERM PROTEIN HOMOLOG"/>
    <property type="match status" value="1"/>
</dbReference>
<gene>
    <name evidence="5" type="ORF">AMAG_06803</name>
</gene>
<dbReference type="GO" id="GO:0048039">
    <property type="term" value="F:ubiquinone binding"/>
    <property type="evidence" value="ECO:0007669"/>
    <property type="project" value="InterPro"/>
</dbReference>
<keyword evidence="6" id="KW-1185">Reference proteome</keyword>
<evidence type="ECO:0000256" key="1">
    <source>
        <dbReference type="ARBA" id="ARBA00006885"/>
    </source>
</evidence>
<evidence type="ECO:0000313" key="6">
    <source>
        <dbReference type="Proteomes" id="UP000054350"/>
    </source>
</evidence>
<dbReference type="STRING" id="578462.A0A0L0SF28"/>
<accession>A0A0L0SF28</accession>
<dbReference type="eggNOG" id="KOG3177">
    <property type="taxonomic scope" value="Eukaryota"/>
</dbReference>
<dbReference type="PANTHER" id="PTHR12901:SF10">
    <property type="entry name" value="COENZYME Q-BINDING PROTEIN COQ10, MITOCHONDRIAL"/>
    <property type="match status" value="1"/>
</dbReference>
<sequence>MFGTSASALRVGGASTAAVGLRSAALAQPLHASGAVLAVASRPFIASAAAALTKPKPVEYSERKLLKFSPTQLCDVVANVNEYARFVPYCTRATMHTPYQPLPTGLPAPLIAKLRTVPKPLPGVTAALRTPTSADFTAMSATLGVGFGQLSESYTSRVTQLTPHLVVAEAQPSALFTDLLHVWSFAPGPVPNSTWVDIYLKFTFRSGLHAGVAAVFFDQVNRQTIQAFEERARIVYAAPRTTPVAASTGVATAAKAAAVTAAAAAKAKVTAAPARAGVGAAAAAARAVTAASK</sequence>
<proteinExistence type="inferred from homology"/>
<comment type="function">
    <text evidence="3">Required for the function of coenzyme Q in the respiratory chain. May serve as a chaperone or may be involved in the transport of Q6 from its site of synthesis to the catalytic sites of the respiratory complexes.</text>
</comment>
<dbReference type="SUPFAM" id="SSF55961">
    <property type="entry name" value="Bet v1-like"/>
    <property type="match status" value="1"/>
</dbReference>
<dbReference type="OrthoDB" id="292693at2759"/>
<name>A0A0L0SF28_ALLM3</name>
<reference evidence="5 6" key="1">
    <citation type="submission" date="2009-11" db="EMBL/GenBank/DDBJ databases">
        <title>Annotation of Allomyces macrogynus ATCC 38327.</title>
        <authorList>
            <consortium name="The Broad Institute Genome Sequencing Platform"/>
            <person name="Russ C."/>
            <person name="Cuomo C."/>
            <person name="Burger G."/>
            <person name="Gray M.W."/>
            <person name="Holland P.W.H."/>
            <person name="King N."/>
            <person name="Lang F.B.F."/>
            <person name="Roger A.J."/>
            <person name="Ruiz-Trillo I."/>
            <person name="Young S.K."/>
            <person name="Zeng Q."/>
            <person name="Gargeya S."/>
            <person name="Fitzgerald M."/>
            <person name="Haas B."/>
            <person name="Abouelleil A."/>
            <person name="Alvarado L."/>
            <person name="Arachchi H.M."/>
            <person name="Berlin A."/>
            <person name="Chapman S.B."/>
            <person name="Gearin G."/>
            <person name="Goldberg J."/>
            <person name="Griggs A."/>
            <person name="Gujja S."/>
            <person name="Hansen M."/>
            <person name="Heiman D."/>
            <person name="Howarth C."/>
            <person name="Larimer J."/>
            <person name="Lui A."/>
            <person name="MacDonald P.J.P."/>
            <person name="McCowen C."/>
            <person name="Montmayeur A."/>
            <person name="Murphy C."/>
            <person name="Neiman D."/>
            <person name="Pearson M."/>
            <person name="Priest M."/>
            <person name="Roberts A."/>
            <person name="Saif S."/>
            <person name="Shea T."/>
            <person name="Sisk P."/>
            <person name="Stolte C."/>
            <person name="Sykes S."/>
            <person name="Wortman J."/>
            <person name="Nusbaum C."/>
            <person name="Birren B."/>
        </authorList>
    </citation>
    <scope>NUCLEOTIDE SEQUENCE [LARGE SCALE GENOMIC DNA]</scope>
    <source>
        <strain evidence="5 6">ATCC 38327</strain>
    </source>
</reference>
<evidence type="ECO:0000313" key="5">
    <source>
        <dbReference type="EMBL" id="KNE61047.1"/>
    </source>
</evidence>
<dbReference type="Gene3D" id="3.30.530.20">
    <property type="match status" value="1"/>
</dbReference>
<organism evidence="5 6">
    <name type="scientific">Allomyces macrogynus (strain ATCC 38327)</name>
    <name type="common">Allomyces javanicus var. macrogynus</name>
    <dbReference type="NCBI Taxonomy" id="578462"/>
    <lineage>
        <taxon>Eukaryota</taxon>
        <taxon>Fungi</taxon>
        <taxon>Fungi incertae sedis</taxon>
        <taxon>Blastocladiomycota</taxon>
        <taxon>Blastocladiomycetes</taxon>
        <taxon>Blastocladiales</taxon>
        <taxon>Blastocladiaceae</taxon>
        <taxon>Allomyces</taxon>
    </lineage>
</organism>
<dbReference type="GO" id="GO:0005739">
    <property type="term" value="C:mitochondrion"/>
    <property type="evidence" value="ECO:0007669"/>
    <property type="project" value="TreeGrafter"/>
</dbReference>
<dbReference type="InterPro" id="IPR044996">
    <property type="entry name" value="COQ10-like"/>
</dbReference>
<comment type="similarity">
    <text evidence="1">Belongs to the COQ10 family.</text>
</comment>
<dbReference type="Pfam" id="PF03364">
    <property type="entry name" value="Polyketide_cyc"/>
    <property type="match status" value="1"/>
</dbReference>
<dbReference type="AlphaFoldDB" id="A0A0L0SF28"/>
<dbReference type="Proteomes" id="UP000054350">
    <property type="component" value="Unassembled WGS sequence"/>
</dbReference>
<dbReference type="InterPro" id="IPR023393">
    <property type="entry name" value="START-like_dom_sf"/>
</dbReference>
<dbReference type="VEuPathDB" id="FungiDB:AMAG_06803"/>